<dbReference type="InParanoid" id="Q55F58"/>
<evidence type="ECO:0008006" key="4">
    <source>
        <dbReference type="Google" id="ProtNLM"/>
    </source>
</evidence>
<evidence type="ECO:0000313" key="2">
    <source>
        <dbReference type="EMBL" id="EAL73577.1"/>
    </source>
</evidence>
<sequence length="395" mass="43993">MKLLLLLLILIGIISYTSSCDSNGSCGNSPFTLCKNNATLLENGGQRIDIDKENGRILFTIKYSDEFEPRVVSVPIQPQVNENGNYLKSQNTLFGQTTYTKVIGLLQLVDSKSQNIVIDIERRIAGPTSNIFFTNNTIGNELTWNQIGNFIFKQSTNTQYTCWPYANKIFKGEIGKYNDLGETLYNGPCFEMKSNGINTATTSGNDDGSDLYIYDGTNVIYKGSLSPKSNGGYIRDLPMVYNESKAYTIKEFDVSTSDLYYSNQFDKKLYSISLSNTFGPKKTILSDLPTSFKYYNDFIYYSLNGKISRINVNTGLNEILFDSNLNKSHCICAQGFTGDSCDHCDQSNNLISWVNGIPRCIPLTNDGNPITCDYNYQCKSGICREVPISGGVKGC</sequence>
<dbReference type="InterPro" id="IPR053369">
    <property type="entry name" value="SrfA-induced_signal"/>
</dbReference>
<dbReference type="RefSeq" id="XP_647675.1">
    <property type="nucleotide sequence ID" value="XM_642583.1"/>
</dbReference>
<accession>Q55F58</accession>
<keyword evidence="1" id="KW-0732">Signal</keyword>
<comment type="caution">
    <text evidence="2">The sequence shown here is derived from an EMBL/GenBank/DDBJ whole genome shotgun (WGS) entry which is preliminary data.</text>
</comment>
<dbReference type="PANTHER" id="PTHR32256:SF2">
    <property type="entry name" value="DUF5050 DOMAIN-CONTAINING PROTEIN-RELATED"/>
    <property type="match status" value="1"/>
</dbReference>
<proteinExistence type="predicted"/>
<dbReference type="PANTHER" id="PTHR32256">
    <property type="match status" value="1"/>
</dbReference>
<dbReference type="KEGG" id="ddi:DDB_G0268248"/>
<dbReference type="FunCoup" id="Q55F58">
    <property type="interactions" value="435"/>
</dbReference>
<dbReference type="OMA" id="QYTCWPY"/>
<protein>
    <recommendedName>
        <fullName evidence="4">EGF-like domain-containing protein</fullName>
    </recommendedName>
</protein>
<dbReference type="eggNOG" id="ENOG502RBXG">
    <property type="taxonomic scope" value="Eukaryota"/>
</dbReference>
<dbReference type="AlphaFoldDB" id="Q55F58"/>
<feature type="chain" id="PRO_5004250672" description="EGF-like domain-containing protein" evidence="1">
    <location>
        <begin position="20"/>
        <end position="395"/>
    </location>
</feature>
<evidence type="ECO:0000313" key="3">
    <source>
        <dbReference type="Proteomes" id="UP000002195"/>
    </source>
</evidence>
<dbReference type="GeneID" id="8616495"/>
<dbReference type="dictyBase" id="DDB_G0268248"/>
<keyword evidence="3" id="KW-1185">Reference proteome</keyword>
<name>Q55F58_DICDI</name>
<gene>
    <name evidence="2" type="ORF">DDB_G0268248</name>
</gene>
<dbReference type="EMBL" id="AAFI02000003">
    <property type="protein sequence ID" value="EAL73577.1"/>
    <property type="molecule type" value="Genomic_DNA"/>
</dbReference>
<evidence type="ECO:0000256" key="1">
    <source>
        <dbReference type="SAM" id="SignalP"/>
    </source>
</evidence>
<reference evidence="2 3" key="1">
    <citation type="journal article" date="2005" name="Nature">
        <title>The genome of the social amoeba Dictyostelium discoideum.</title>
        <authorList>
            <consortium name="The Dictyostelium discoideum Sequencing Consortium"/>
            <person name="Eichinger L."/>
            <person name="Pachebat J.A."/>
            <person name="Glockner G."/>
            <person name="Rajandream M.A."/>
            <person name="Sucgang R."/>
            <person name="Berriman M."/>
            <person name="Song J."/>
            <person name="Olsen R."/>
            <person name="Szafranski K."/>
            <person name="Xu Q."/>
            <person name="Tunggal B."/>
            <person name="Kummerfeld S."/>
            <person name="Madera M."/>
            <person name="Konfortov B.A."/>
            <person name="Rivero F."/>
            <person name="Bankier A.T."/>
            <person name="Lehmann R."/>
            <person name="Hamlin N."/>
            <person name="Davies R."/>
            <person name="Gaudet P."/>
            <person name="Fey P."/>
            <person name="Pilcher K."/>
            <person name="Chen G."/>
            <person name="Saunders D."/>
            <person name="Sodergren E."/>
            <person name="Davis P."/>
            <person name="Kerhornou A."/>
            <person name="Nie X."/>
            <person name="Hall N."/>
            <person name="Anjard C."/>
            <person name="Hemphill L."/>
            <person name="Bason N."/>
            <person name="Farbrother P."/>
            <person name="Desany B."/>
            <person name="Just E."/>
            <person name="Morio T."/>
            <person name="Rost R."/>
            <person name="Churcher C."/>
            <person name="Cooper J."/>
            <person name="Haydock S."/>
            <person name="van Driessche N."/>
            <person name="Cronin A."/>
            <person name="Goodhead I."/>
            <person name="Muzny D."/>
            <person name="Mourier T."/>
            <person name="Pain A."/>
            <person name="Lu M."/>
            <person name="Harper D."/>
            <person name="Lindsay R."/>
            <person name="Hauser H."/>
            <person name="James K."/>
            <person name="Quiles M."/>
            <person name="Madan Babu M."/>
            <person name="Saito T."/>
            <person name="Buchrieser C."/>
            <person name="Wardroper A."/>
            <person name="Felder M."/>
            <person name="Thangavelu M."/>
            <person name="Johnson D."/>
            <person name="Knights A."/>
            <person name="Loulseged H."/>
            <person name="Mungall K."/>
            <person name="Oliver K."/>
            <person name="Price C."/>
            <person name="Quail M.A."/>
            <person name="Urushihara H."/>
            <person name="Hernandez J."/>
            <person name="Rabbinowitsch E."/>
            <person name="Steffen D."/>
            <person name="Sanders M."/>
            <person name="Ma J."/>
            <person name="Kohara Y."/>
            <person name="Sharp S."/>
            <person name="Simmonds M."/>
            <person name="Spiegler S."/>
            <person name="Tivey A."/>
            <person name="Sugano S."/>
            <person name="White B."/>
            <person name="Walker D."/>
            <person name="Woodward J."/>
            <person name="Winckler T."/>
            <person name="Tanaka Y."/>
            <person name="Shaulsky G."/>
            <person name="Schleicher M."/>
            <person name="Weinstock G."/>
            <person name="Rosenthal A."/>
            <person name="Cox E.C."/>
            <person name="Chisholm R.L."/>
            <person name="Gibbs R."/>
            <person name="Loomis W.F."/>
            <person name="Platzer M."/>
            <person name="Kay R.R."/>
            <person name="Williams J."/>
            <person name="Dear P.H."/>
            <person name="Noegel A.A."/>
            <person name="Barrell B."/>
            <person name="Kuspa A."/>
        </authorList>
    </citation>
    <scope>NUCLEOTIDE SEQUENCE [LARGE SCALE GENOMIC DNA]</scope>
    <source>
        <strain evidence="2 3">AX4</strain>
    </source>
</reference>
<organism evidence="2 3">
    <name type="scientific">Dictyostelium discoideum</name>
    <name type="common">Social amoeba</name>
    <dbReference type="NCBI Taxonomy" id="44689"/>
    <lineage>
        <taxon>Eukaryota</taxon>
        <taxon>Amoebozoa</taxon>
        <taxon>Evosea</taxon>
        <taxon>Eumycetozoa</taxon>
        <taxon>Dictyostelia</taxon>
        <taxon>Dictyosteliales</taxon>
        <taxon>Dictyosteliaceae</taxon>
        <taxon>Dictyostelium</taxon>
    </lineage>
</organism>
<feature type="signal peptide" evidence="1">
    <location>
        <begin position="1"/>
        <end position="19"/>
    </location>
</feature>
<dbReference type="PaxDb" id="44689-DDB0189894"/>
<dbReference type="Proteomes" id="UP000002195">
    <property type="component" value="Unassembled WGS sequence"/>
</dbReference>
<dbReference type="VEuPathDB" id="AmoebaDB:DDB_G0268248"/>
<dbReference type="HOGENOM" id="CLU_585848_0_0_1"/>
<dbReference type="PhylomeDB" id="Q55F58"/>